<dbReference type="EMBL" id="JAQQLI010000024">
    <property type="protein sequence ID" value="MDC7787135.1"/>
    <property type="molecule type" value="Genomic_DNA"/>
</dbReference>
<reference evidence="1" key="2">
    <citation type="submission" date="2023-02" db="EMBL/GenBank/DDBJ databases">
        <authorList>
            <person name="Rayyan A."/>
            <person name="Meyer T."/>
            <person name="Kyndt J.A."/>
        </authorList>
    </citation>
    <scope>NUCLEOTIDE SEQUENCE</scope>
    <source>
        <strain evidence="1">DSM 9987</strain>
    </source>
</reference>
<proteinExistence type="predicted"/>
<sequence>MPFVRFASIARALVLLALAGLVGVSAVPLAAAPAVAPRGFETPQAAADALFEAAKARDRKAVVAILGPAVRDWIVSGDPVQDQARVARFVDAYAKKSAIVPEGGARAVLTVGDDGFPFPFPLVKTGTRWRFDPEAGREEVLNRTIGRNELAAIQTLLAVVDAQRDYAARLHQEGGAAAYARRFRSSPGKKDGLFWPAAQGEPESPLGPLVADAVREGYRAKGGPVPFHGYHFRMLTAQGPKAPGGAYDYLAGGRLIGGFAALAWPARYGISGIKTFAVNHEGVVYEADLGPDTGRIAPRIDAFDPDARWTKVEPPKR</sequence>
<evidence type="ECO:0000313" key="2">
    <source>
        <dbReference type="Proteomes" id="UP001165652"/>
    </source>
</evidence>
<reference evidence="1" key="1">
    <citation type="journal article" date="2023" name="Microbiol Resour">
        <title>Genome Sequences of Rhodoplanes serenus and Two Thermotolerant Strains, Rhodoplanes tepidamans and 'Rhodoplanes cryptolactis,' Further Refine the Genus.</title>
        <authorList>
            <person name="Rayyan A.A."/>
            <person name="Kyndt J.A."/>
        </authorList>
    </citation>
    <scope>NUCLEOTIDE SEQUENCE</scope>
    <source>
        <strain evidence="1">DSM 9987</strain>
    </source>
</reference>
<gene>
    <name evidence="1" type="ORF">PQJ73_15700</name>
</gene>
<dbReference type="RefSeq" id="WP_272777979.1">
    <property type="nucleotide sequence ID" value="NZ_JAQQLI010000024.1"/>
</dbReference>
<keyword evidence="2" id="KW-1185">Reference proteome</keyword>
<name>A0ABT5JBT2_RHOTP</name>
<dbReference type="Pfam" id="PF11453">
    <property type="entry name" value="DUF2950"/>
    <property type="match status" value="1"/>
</dbReference>
<dbReference type="Proteomes" id="UP001165652">
    <property type="component" value="Unassembled WGS sequence"/>
</dbReference>
<accession>A0ABT5JBT2</accession>
<comment type="caution">
    <text evidence="1">The sequence shown here is derived from an EMBL/GenBank/DDBJ whole genome shotgun (WGS) entry which is preliminary data.</text>
</comment>
<organism evidence="1 2">
    <name type="scientific">Rhodoplanes tepidamans</name>
    <name type="common">Rhodoplanes cryptolactis</name>
    <dbReference type="NCBI Taxonomy" id="200616"/>
    <lineage>
        <taxon>Bacteria</taxon>
        <taxon>Pseudomonadati</taxon>
        <taxon>Pseudomonadota</taxon>
        <taxon>Alphaproteobacteria</taxon>
        <taxon>Hyphomicrobiales</taxon>
        <taxon>Nitrobacteraceae</taxon>
        <taxon>Rhodoplanes</taxon>
    </lineage>
</organism>
<dbReference type="InterPro" id="IPR021556">
    <property type="entry name" value="DUF2950"/>
</dbReference>
<evidence type="ECO:0000313" key="1">
    <source>
        <dbReference type="EMBL" id="MDC7787135.1"/>
    </source>
</evidence>
<protein>
    <submittedName>
        <fullName evidence="1">DUF2950 domain-containing protein</fullName>
    </submittedName>
</protein>